<evidence type="ECO:0000313" key="3">
    <source>
        <dbReference type="Proteomes" id="UP001151760"/>
    </source>
</evidence>
<evidence type="ECO:0000256" key="1">
    <source>
        <dbReference type="SAM" id="MobiDB-lite"/>
    </source>
</evidence>
<evidence type="ECO:0000313" key="2">
    <source>
        <dbReference type="EMBL" id="GJS54194.1"/>
    </source>
</evidence>
<name>A0ABQ4WMT4_9ASTR</name>
<comment type="caution">
    <text evidence="2">The sequence shown here is derived from an EMBL/GenBank/DDBJ whole genome shotgun (WGS) entry which is preliminary data.</text>
</comment>
<proteinExistence type="predicted"/>
<keyword evidence="3" id="KW-1185">Reference proteome</keyword>
<sequence>MAPTRRTTRASPATTTTTTPVINAQLKVLIDQGVADAFAECDATRSRNGEDSHDSGTGVRRQAPLACETVGYDVAYAMTWTNQKKKMTDMYCPMGEIKKLEVEMWNLKVKGTDVVRYNQRFQELALICARMFPEESDKIERLVSRAKVIENQEHSTVTYTSISSDDGSLCVGSLGVIVLGYDGMTMMPEDPYAYVEFAMPEPSPPDFVPELVYQEFMPHEDDVLLAEEQPMPAAISPTADSPGYINESDLEEDPKEDDEDPEEDPADYPADRDDEEEDEKSFRDDADDEEEDEDED</sequence>
<protein>
    <recommendedName>
        <fullName evidence="4">Reverse transcriptase domain-containing protein</fullName>
    </recommendedName>
</protein>
<feature type="compositionally biased region" description="Acidic residues" evidence="1">
    <location>
        <begin position="248"/>
        <end position="296"/>
    </location>
</feature>
<gene>
    <name evidence="2" type="ORF">Tco_0627556</name>
</gene>
<reference evidence="2" key="2">
    <citation type="submission" date="2022-01" db="EMBL/GenBank/DDBJ databases">
        <authorList>
            <person name="Yamashiro T."/>
            <person name="Shiraishi A."/>
            <person name="Satake H."/>
            <person name="Nakayama K."/>
        </authorList>
    </citation>
    <scope>NUCLEOTIDE SEQUENCE</scope>
</reference>
<dbReference type="EMBL" id="BQNB010008779">
    <property type="protein sequence ID" value="GJS54194.1"/>
    <property type="molecule type" value="Genomic_DNA"/>
</dbReference>
<dbReference type="Proteomes" id="UP001151760">
    <property type="component" value="Unassembled WGS sequence"/>
</dbReference>
<reference evidence="2" key="1">
    <citation type="journal article" date="2022" name="Int. J. Mol. Sci.">
        <title>Draft Genome of Tanacetum Coccineum: Genomic Comparison of Closely Related Tanacetum-Family Plants.</title>
        <authorList>
            <person name="Yamashiro T."/>
            <person name="Shiraishi A."/>
            <person name="Nakayama K."/>
            <person name="Satake H."/>
        </authorList>
    </citation>
    <scope>NUCLEOTIDE SEQUENCE</scope>
</reference>
<feature type="region of interest" description="Disordered" evidence="1">
    <location>
        <begin position="233"/>
        <end position="296"/>
    </location>
</feature>
<accession>A0ABQ4WMT4</accession>
<evidence type="ECO:0008006" key="4">
    <source>
        <dbReference type="Google" id="ProtNLM"/>
    </source>
</evidence>
<organism evidence="2 3">
    <name type="scientific">Tanacetum coccineum</name>
    <dbReference type="NCBI Taxonomy" id="301880"/>
    <lineage>
        <taxon>Eukaryota</taxon>
        <taxon>Viridiplantae</taxon>
        <taxon>Streptophyta</taxon>
        <taxon>Embryophyta</taxon>
        <taxon>Tracheophyta</taxon>
        <taxon>Spermatophyta</taxon>
        <taxon>Magnoliopsida</taxon>
        <taxon>eudicotyledons</taxon>
        <taxon>Gunneridae</taxon>
        <taxon>Pentapetalae</taxon>
        <taxon>asterids</taxon>
        <taxon>campanulids</taxon>
        <taxon>Asterales</taxon>
        <taxon>Asteraceae</taxon>
        <taxon>Asteroideae</taxon>
        <taxon>Anthemideae</taxon>
        <taxon>Anthemidinae</taxon>
        <taxon>Tanacetum</taxon>
    </lineage>
</organism>